<reference evidence="2" key="1">
    <citation type="submission" date="2018-05" db="EMBL/GenBank/DDBJ databases">
        <authorList>
            <person name="Lanie J.A."/>
            <person name="Ng W.-L."/>
            <person name="Kazmierczak K.M."/>
            <person name="Andrzejewski T.M."/>
            <person name="Davidsen T.M."/>
            <person name="Wayne K.J."/>
            <person name="Tettelin H."/>
            <person name="Glass J.I."/>
            <person name="Rusch D."/>
            <person name="Podicherti R."/>
            <person name="Tsui H.-C.T."/>
            <person name="Winkler M.E."/>
        </authorList>
    </citation>
    <scope>NUCLEOTIDE SEQUENCE</scope>
</reference>
<feature type="non-terminal residue" evidence="2">
    <location>
        <position position="1"/>
    </location>
</feature>
<dbReference type="AlphaFoldDB" id="A0A382MVJ5"/>
<proteinExistence type="predicted"/>
<feature type="region of interest" description="Disordered" evidence="1">
    <location>
        <begin position="1"/>
        <end position="42"/>
    </location>
</feature>
<protein>
    <submittedName>
        <fullName evidence="2">Uncharacterized protein</fullName>
    </submittedName>
</protein>
<gene>
    <name evidence="2" type="ORF">METZ01_LOCUS305222</name>
</gene>
<name>A0A382MVJ5_9ZZZZ</name>
<feature type="non-terminal residue" evidence="2">
    <location>
        <position position="42"/>
    </location>
</feature>
<accession>A0A382MVJ5</accession>
<evidence type="ECO:0000313" key="2">
    <source>
        <dbReference type="EMBL" id="SVC52368.1"/>
    </source>
</evidence>
<dbReference type="EMBL" id="UINC01095913">
    <property type="protein sequence ID" value="SVC52368.1"/>
    <property type="molecule type" value="Genomic_DNA"/>
</dbReference>
<organism evidence="2">
    <name type="scientific">marine metagenome</name>
    <dbReference type="NCBI Taxonomy" id="408172"/>
    <lineage>
        <taxon>unclassified sequences</taxon>
        <taxon>metagenomes</taxon>
        <taxon>ecological metagenomes</taxon>
    </lineage>
</organism>
<evidence type="ECO:0000256" key="1">
    <source>
        <dbReference type="SAM" id="MobiDB-lite"/>
    </source>
</evidence>
<sequence length="42" mass="4485">RGAGQKPHCRGTPAAVRGQFDSTPGNPAEFGRRRNHPCNSPV</sequence>